<protein>
    <submittedName>
        <fullName evidence="3">ZP domain-containing protein</fullName>
    </submittedName>
</protein>
<accession>A0A183KPQ7</accession>
<dbReference type="Proteomes" id="UP000279833">
    <property type="component" value="Unassembled WGS sequence"/>
</dbReference>
<evidence type="ECO:0000313" key="1">
    <source>
        <dbReference type="EMBL" id="VDP62709.1"/>
    </source>
</evidence>
<dbReference type="EMBL" id="UZAK01039319">
    <property type="protein sequence ID" value="VDP62709.1"/>
    <property type="molecule type" value="Genomic_DNA"/>
</dbReference>
<evidence type="ECO:0000313" key="3">
    <source>
        <dbReference type="WBParaSite" id="SCUD_0001704201-mRNA-1"/>
    </source>
</evidence>
<organism evidence="3">
    <name type="scientific">Schistosoma curassoni</name>
    <dbReference type="NCBI Taxonomy" id="6186"/>
    <lineage>
        <taxon>Eukaryota</taxon>
        <taxon>Metazoa</taxon>
        <taxon>Spiralia</taxon>
        <taxon>Lophotrochozoa</taxon>
        <taxon>Platyhelminthes</taxon>
        <taxon>Trematoda</taxon>
        <taxon>Digenea</taxon>
        <taxon>Strigeidida</taxon>
        <taxon>Schistosomatoidea</taxon>
        <taxon>Schistosomatidae</taxon>
        <taxon>Schistosoma</taxon>
    </lineage>
</organism>
<gene>
    <name evidence="1" type="ORF">SCUD_LOCUS17039</name>
</gene>
<name>A0A183KPQ7_9TREM</name>
<reference evidence="1 2" key="2">
    <citation type="submission" date="2018-11" db="EMBL/GenBank/DDBJ databases">
        <authorList>
            <consortium name="Pathogen Informatics"/>
        </authorList>
    </citation>
    <scope>NUCLEOTIDE SEQUENCE [LARGE SCALE GENOMIC DNA]</scope>
    <source>
        <strain evidence="1">Dakar</strain>
        <strain evidence="2">Dakar, Senegal</strain>
    </source>
</reference>
<dbReference type="WBParaSite" id="SCUD_0001704201-mRNA-1">
    <property type="protein sequence ID" value="SCUD_0001704201-mRNA-1"/>
    <property type="gene ID" value="SCUD_0001704201"/>
</dbReference>
<evidence type="ECO:0000313" key="2">
    <source>
        <dbReference type="Proteomes" id="UP000279833"/>
    </source>
</evidence>
<keyword evidence="2" id="KW-1185">Reference proteome</keyword>
<reference evidence="3" key="1">
    <citation type="submission" date="2016-06" db="UniProtKB">
        <authorList>
            <consortium name="WormBaseParasite"/>
        </authorList>
    </citation>
    <scope>IDENTIFICATION</scope>
</reference>
<proteinExistence type="predicted"/>
<sequence>MLCSVTNHIKMVGGGSQQETLTPGFVLLGIRQQGVLVLLSFTVSDITTEVSGPRLTCRTEMYFQVGDTGSNPSGNISSLKITGTFC</sequence>
<dbReference type="AlphaFoldDB" id="A0A183KPQ7"/>